<comment type="subcellular location">
    <subcellularLocation>
        <location evidence="1">Nucleus</location>
    </subcellularLocation>
</comment>
<feature type="compositionally biased region" description="Low complexity" evidence="6">
    <location>
        <begin position="258"/>
        <end position="268"/>
    </location>
</feature>
<accession>A0A0G2J2A8</accession>
<dbReference type="PANTHER" id="PTHR21242">
    <property type="entry name" value="TRANSCRIPTION INITIATION FACTOR TFIID SUBUNIT 10"/>
    <property type="match status" value="1"/>
</dbReference>
<keyword evidence="2" id="KW-0805">Transcription regulation</keyword>
<dbReference type="PANTHER" id="PTHR21242:SF0">
    <property type="entry name" value="TRANSCRIPTION INITIATION FACTOR TFIID SUBUNIT 10"/>
    <property type="match status" value="1"/>
</dbReference>
<evidence type="ECO:0000313" key="8">
    <source>
        <dbReference type="Proteomes" id="UP000034164"/>
    </source>
</evidence>
<evidence type="ECO:0000256" key="4">
    <source>
        <dbReference type="ARBA" id="ARBA00023242"/>
    </source>
</evidence>
<dbReference type="GO" id="GO:0000124">
    <property type="term" value="C:SAGA complex"/>
    <property type="evidence" value="ECO:0007669"/>
    <property type="project" value="TreeGrafter"/>
</dbReference>
<protein>
    <submittedName>
        <fullName evidence="7">Transcription initiation factor TFIID subunit 10</fullName>
    </submittedName>
</protein>
<proteinExistence type="inferred from homology"/>
<evidence type="ECO:0000313" key="7">
    <source>
        <dbReference type="EMBL" id="KKZ63949.1"/>
    </source>
</evidence>
<keyword evidence="4" id="KW-0539">Nucleus</keyword>
<gene>
    <name evidence="7" type="ORF">EMCG_01703</name>
</gene>
<dbReference type="GO" id="GO:0005669">
    <property type="term" value="C:transcription factor TFIID complex"/>
    <property type="evidence" value="ECO:0007669"/>
    <property type="project" value="TreeGrafter"/>
</dbReference>
<comment type="similarity">
    <text evidence="5">Belongs to the TAF10 family.</text>
</comment>
<dbReference type="AlphaFoldDB" id="A0A0G2J2A8"/>
<feature type="region of interest" description="Disordered" evidence="6">
    <location>
        <begin position="1"/>
        <end position="123"/>
    </location>
</feature>
<organism evidence="7 8">
    <name type="scientific">[Emmonsia] crescens</name>
    <dbReference type="NCBI Taxonomy" id="73230"/>
    <lineage>
        <taxon>Eukaryota</taxon>
        <taxon>Fungi</taxon>
        <taxon>Dikarya</taxon>
        <taxon>Ascomycota</taxon>
        <taxon>Pezizomycotina</taxon>
        <taxon>Eurotiomycetes</taxon>
        <taxon>Eurotiomycetidae</taxon>
        <taxon>Onygenales</taxon>
        <taxon>Ajellomycetaceae</taxon>
        <taxon>Emergomyces</taxon>
    </lineage>
</organism>
<feature type="compositionally biased region" description="Low complexity" evidence="6">
    <location>
        <begin position="75"/>
        <end position="123"/>
    </location>
</feature>
<dbReference type="VEuPathDB" id="FungiDB:EMCG_01703"/>
<comment type="caution">
    <text evidence="7">The sequence shown here is derived from an EMBL/GenBank/DDBJ whole genome shotgun (WGS) entry which is preliminary data.</text>
</comment>
<dbReference type="Pfam" id="PF03540">
    <property type="entry name" value="TAF10"/>
    <property type="match status" value="1"/>
</dbReference>
<dbReference type="OrthoDB" id="154356at2759"/>
<name>A0A0G2J2A8_9EURO</name>
<dbReference type="EMBL" id="LCZI01000886">
    <property type="protein sequence ID" value="KKZ63949.1"/>
    <property type="molecule type" value="Genomic_DNA"/>
</dbReference>
<dbReference type="CDD" id="cd07982">
    <property type="entry name" value="HFD_TAF10"/>
    <property type="match status" value="1"/>
</dbReference>
<sequence length="268" mass="27006">MADSQPPPSDTVPPQSPTQPQPQPQPQPALQSTPTAASTSPTSTTANTETSNPPDPNNTSTSTIPADDDAANASTNPNPDTDMNNNNNTNNNTSSMTTRPDITMGGTSEAATASTTAASQQSMTTVATTATAVGTGTAAAGGIAPGFPIDTEVNPVAAAPALQLSKKDTSLREFLGQMDEYAPIIPDAVTAHYLTLAGLPPPGNGPNHTPPHLARLLALATQKFVADIAADAYQYSRIRSSNSSSSNNPMGSINLSSGLAQGAAGAAG</sequence>
<feature type="non-terminal residue" evidence="7">
    <location>
        <position position="268"/>
    </location>
</feature>
<dbReference type="GO" id="GO:0016251">
    <property type="term" value="F:RNA polymerase II general transcription initiation factor activity"/>
    <property type="evidence" value="ECO:0007669"/>
    <property type="project" value="TreeGrafter"/>
</dbReference>
<feature type="region of interest" description="Disordered" evidence="6">
    <location>
        <begin position="239"/>
        <end position="268"/>
    </location>
</feature>
<dbReference type="GO" id="GO:0006367">
    <property type="term" value="P:transcription initiation at RNA polymerase II promoter"/>
    <property type="evidence" value="ECO:0007669"/>
    <property type="project" value="TreeGrafter"/>
</dbReference>
<evidence type="ECO:0000256" key="3">
    <source>
        <dbReference type="ARBA" id="ARBA00023163"/>
    </source>
</evidence>
<evidence type="ECO:0000256" key="6">
    <source>
        <dbReference type="SAM" id="MobiDB-lite"/>
    </source>
</evidence>
<dbReference type="InterPro" id="IPR003923">
    <property type="entry name" value="TAF10"/>
</dbReference>
<reference evidence="8" key="1">
    <citation type="journal article" date="2015" name="PLoS Genet.">
        <title>The dynamic genome and transcriptome of the human fungal pathogen Blastomyces and close relative Emmonsia.</title>
        <authorList>
            <person name="Munoz J.F."/>
            <person name="Gauthier G.M."/>
            <person name="Desjardins C.A."/>
            <person name="Gallo J.E."/>
            <person name="Holder J."/>
            <person name="Sullivan T.D."/>
            <person name="Marty A.J."/>
            <person name="Carmen J.C."/>
            <person name="Chen Z."/>
            <person name="Ding L."/>
            <person name="Gujja S."/>
            <person name="Magrini V."/>
            <person name="Misas E."/>
            <person name="Mitreva M."/>
            <person name="Priest M."/>
            <person name="Saif S."/>
            <person name="Whiston E.A."/>
            <person name="Young S."/>
            <person name="Zeng Q."/>
            <person name="Goldman W.E."/>
            <person name="Mardis E.R."/>
            <person name="Taylor J.W."/>
            <person name="McEwen J.G."/>
            <person name="Clay O.K."/>
            <person name="Klein B.S."/>
            <person name="Cuomo C.A."/>
        </authorList>
    </citation>
    <scope>NUCLEOTIDE SEQUENCE [LARGE SCALE GENOMIC DNA]</scope>
    <source>
        <strain evidence="8">UAMH 3008</strain>
    </source>
</reference>
<feature type="compositionally biased region" description="Low complexity" evidence="6">
    <location>
        <begin position="28"/>
        <end position="52"/>
    </location>
</feature>
<evidence type="ECO:0000256" key="1">
    <source>
        <dbReference type="ARBA" id="ARBA00004123"/>
    </source>
</evidence>
<dbReference type="Proteomes" id="UP000034164">
    <property type="component" value="Unassembled WGS sequence"/>
</dbReference>
<evidence type="ECO:0000256" key="5">
    <source>
        <dbReference type="ARBA" id="ARBA00025730"/>
    </source>
</evidence>
<feature type="compositionally biased region" description="Pro residues" evidence="6">
    <location>
        <begin position="1"/>
        <end position="27"/>
    </location>
</feature>
<dbReference type="GO" id="GO:0003743">
    <property type="term" value="F:translation initiation factor activity"/>
    <property type="evidence" value="ECO:0007669"/>
    <property type="project" value="UniProtKB-KW"/>
</dbReference>
<evidence type="ECO:0000256" key="2">
    <source>
        <dbReference type="ARBA" id="ARBA00023015"/>
    </source>
</evidence>
<keyword evidence="3" id="KW-0804">Transcription</keyword>
<dbReference type="GO" id="GO:1990841">
    <property type="term" value="F:promoter-specific chromatin binding"/>
    <property type="evidence" value="ECO:0007669"/>
    <property type="project" value="TreeGrafter"/>
</dbReference>